<sequence>MSETIEKTFLLCDLCNRTLVNEKGEVLSDFVWTDWGLICSQKFQELDESDFEVIAEFEEGDRISRDHELFTPMEITWF</sequence>
<dbReference type="AlphaFoldDB" id="A0A133UN63"/>
<name>A0A133UN63_9EURY</name>
<keyword evidence="2" id="KW-1185">Reference proteome</keyword>
<accession>A0A133UN63</accession>
<evidence type="ECO:0000313" key="1">
    <source>
        <dbReference type="EMBL" id="KXA95587.1"/>
    </source>
</evidence>
<comment type="caution">
    <text evidence="1">The sequence shown here is derived from an EMBL/GenBank/DDBJ whole genome shotgun (WGS) entry which is preliminary data.</text>
</comment>
<proteinExistence type="predicted"/>
<dbReference type="Proteomes" id="UP000070155">
    <property type="component" value="Unassembled WGS sequence"/>
</dbReference>
<organism evidence="1 2">
    <name type="scientific">candidate division MSBL1 archaeon SCGC-AAA259I07</name>
    <dbReference type="NCBI Taxonomy" id="1698266"/>
    <lineage>
        <taxon>Archaea</taxon>
        <taxon>Methanobacteriati</taxon>
        <taxon>Methanobacteriota</taxon>
        <taxon>candidate division MSBL1</taxon>
    </lineage>
</organism>
<dbReference type="EMBL" id="LHXQ01000001">
    <property type="protein sequence ID" value="KXA95587.1"/>
    <property type="molecule type" value="Genomic_DNA"/>
</dbReference>
<reference evidence="1 2" key="1">
    <citation type="journal article" date="2016" name="Sci. Rep.">
        <title>Metabolic traits of an uncultured archaeal lineage -MSBL1- from brine pools of the Red Sea.</title>
        <authorList>
            <person name="Mwirichia R."/>
            <person name="Alam I."/>
            <person name="Rashid M."/>
            <person name="Vinu M."/>
            <person name="Ba-Alawi W."/>
            <person name="Anthony Kamau A."/>
            <person name="Kamanda Ngugi D."/>
            <person name="Goker M."/>
            <person name="Klenk H.P."/>
            <person name="Bajic V."/>
            <person name="Stingl U."/>
        </authorList>
    </citation>
    <scope>NUCLEOTIDE SEQUENCE [LARGE SCALE GENOMIC DNA]</scope>
    <source>
        <strain evidence="1">SCGC-AAA259I07</strain>
    </source>
</reference>
<protein>
    <submittedName>
        <fullName evidence="1">Uncharacterized protein</fullName>
    </submittedName>
</protein>
<evidence type="ECO:0000313" key="2">
    <source>
        <dbReference type="Proteomes" id="UP000070155"/>
    </source>
</evidence>
<gene>
    <name evidence="1" type="ORF">AKJ36_00140</name>
</gene>